<evidence type="ECO:0000259" key="2">
    <source>
        <dbReference type="PROSITE" id="PS51352"/>
    </source>
</evidence>
<dbReference type="Gene3D" id="3.40.30.10">
    <property type="entry name" value="Glutaredoxin"/>
    <property type="match status" value="1"/>
</dbReference>
<keyword evidence="4" id="KW-1185">Reference proteome</keyword>
<reference evidence="3 4" key="1">
    <citation type="journal article" date="2015" name="Genome Biol. Evol.">
        <title>Phylogenomic analyses indicate that early fungi evolved digesting cell walls of algal ancestors of land plants.</title>
        <authorList>
            <person name="Chang Y."/>
            <person name="Wang S."/>
            <person name="Sekimoto S."/>
            <person name="Aerts A.L."/>
            <person name="Choi C."/>
            <person name="Clum A."/>
            <person name="LaButti K.M."/>
            <person name="Lindquist E.A."/>
            <person name="Yee Ngan C."/>
            <person name="Ohm R.A."/>
            <person name="Salamov A.A."/>
            <person name="Grigoriev I.V."/>
            <person name="Spatafora J.W."/>
            <person name="Berbee M.L."/>
        </authorList>
    </citation>
    <scope>NUCLEOTIDE SEQUENCE [LARGE SCALE GENOMIC DNA]</scope>
    <source>
        <strain evidence="3 4">JEL478</strain>
    </source>
</reference>
<dbReference type="InterPro" id="IPR017937">
    <property type="entry name" value="Thioredoxin_CS"/>
</dbReference>
<dbReference type="PANTHER" id="PTHR46115">
    <property type="entry name" value="THIOREDOXIN-LIKE PROTEIN 1"/>
    <property type="match status" value="1"/>
</dbReference>
<evidence type="ECO:0000313" key="4">
    <source>
        <dbReference type="Proteomes" id="UP000070544"/>
    </source>
</evidence>
<evidence type="ECO:0000256" key="1">
    <source>
        <dbReference type="ARBA" id="ARBA00023157"/>
    </source>
</evidence>
<dbReference type="CDD" id="cd02947">
    <property type="entry name" value="TRX_family"/>
    <property type="match status" value="1"/>
</dbReference>
<feature type="domain" description="Thioredoxin" evidence="2">
    <location>
        <begin position="1"/>
        <end position="111"/>
    </location>
</feature>
<protein>
    <submittedName>
        <fullName evidence="3">Thioredoxin-like protein</fullName>
    </submittedName>
</protein>
<accession>A0A139AFN0</accession>
<dbReference type="EMBL" id="KQ965763">
    <property type="protein sequence ID" value="KXS15225.1"/>
    <property type="molecule type" value="Genomic_DNA"/>
</dbReference>
<dbReference type="InterPro" id="IPR013766">
    <property type="entry name" value="Thioredoxin_domain"/>
</dbReference>
<dbReference type="InterPro" id="IPR036249">
    <property type="entry name" value="Thioredoxin-like_sf"/>
</dbReference>
<dbReference type="SUPFAM" id="SSF52833">
    <property type="entry name" value="Thioredoxin-like"/>
    <property type="match status" value="1"/>
</dbReference>
<proteinExistence type="predicted"/>
<keyword evidence="1" id="KW-1015">Disulfide bond</keyword>
<dbReference type="PROSITE" id="PS51352">
    <property type="entry name" value="THIOREDOXIN_2"/>
    <property type="match status" value="1"/>
</dbReference>
<sequence length="136" mass="14357">MPITDVETHKDLLRALDCADKVVVVEYSAAWCGACSRVRPAIDQLSRDFAPVANFVSIDVGLLPEVAKERGVSNLPSFHIHLANRHVRTVVGADPSGLYDALVDVLKEAHEAEEKATKGAGAVGEKVGGSLVASAV</sequence>
<dbReference type="Pfam" id="PF00085">
    <property type="entry name" value="Thioredoxin"/>
    <property type="match status" value="1"/>
</dbReference>
<gene>
    <name evidence="3" type="ORF">M427DRAFT_56852</name>
</gene>
<name>A0A139AFN0_GONPJ</name>
<dbReference type="OrthoDB" id="10263751at2759"/>
<evidence type="ECO:0000313" key="3">
    <source>
        <dbReference type="EMBL" id="KXS15225.1"/>
    </source>
</evidence>
<dbReference type="AlphaFoldDB" id="A0A139AFN0"/>
<dbReference type="PROSITE" id="PS00194">
    <property type="entry name" value="THIOREDOXIN_1"/>
    <property type="match status" value="1"/>
</dbReference>
<organism evidence="3 4">
    <name type="scientific">Gonapodya prolifera (strain JEL478)</name>
    <name type="common">Monoblepharis prolifera</name>
    <dbReference type="NCBI Taxonomy" id="1344416"/>
    <lineage>
        <taxon>Eukaryota</taxon>
        <taxon>Fungi</taxon>
        <taxon>Fungi incertae sedis</taxon>
        <taxon>Chytridiomycota</taxon>
        <taxon>Chytridiomycota incertae sedis</taxon>
        <taxon>Monoblepharidomycetes</taxon>
        <taxon>Monoblepharidales</taxon>
        <taxon>Gonapodyaceae</taxon>
        <taxon>Gonapodya</taxon>
    </lineage>
</organism>
<dbReference type="Proteomes" id="UP000070544">
    <property type="component" value="Unassembled WGS sequence"/>
</dbReference>
<dbReference type="STRING" id="1344416.A0A139AFN0"/>